<keyword evidence="1" id="KW-1133">Transmembrane helix</keyword>
<protein>
    <submittedName>
        <fullName evidence="2">Uncharacterized protein</fullName>
    </submittedName>
</protein>
<evidence type="ECO:0000256" key="1">
    <source>
        <dbReference type="SAM" id="Phobius"/>
    </source>
</evidence>
<evidence type="ECO:0000313" key="2">
    <source>
        <dbReference type="EMBL" id="MBM9432384.1"/>
    </source>
</evidence>
<dbReference type="EMBL" id="JAFFJS010000001">
    <property type="protein sequence ID" value="MBM9432384.1"/>
    <property type="molecule type" value="Genomic_DNA"/>
</dbReference>
<feature type="transmembrane region" description="Helical" evidence="1">
    <location>
        <begin position="6"/>
        <end position="25"/>
    </location>
</feature>
<keyword evidence="1" id="KW-0812">Transmembrane</keyword>
<reference evidence="3" key="1">
    <citation type="submission" date="2021-02" db="EMBL/GenBank/DDBJ databases">
        <title>Leucobacter sp. CX169.</title>
        <authorList>
            <person name="Cheng Y."/>
        </authorList>
    </citation>
    <scope>NUCLEOTIDE SEQUENCE [LARGE SCALE GENOMIC DNA]</scope>
    <source>
        <strain evidence="3">JY899</strain>
    </source>
</reference>
<keyword evidence="1" id="KW-0472">Membrane</keyword>
<comment type="caution">
    <text evidence="2">The sequence shown here is derived from an EMBL/GenBank/DDBJ whole genome shotgun (WGS) entry which is preliminary data.</text>
</comment>
<evidence type="ECO:0000313" key="3">
    <source>
        <dbReference type="Proteomes" id="UP000705983"/>
    </source>
</evidence>
<sequence length="52" mass="5629">MENLLAVLPSILALGAFVAVMKLVMNSDRLERKAEAELDAQEAAKARENTAD</sequence>
<gene>
    <name evidence="2" type="ORF">JVW63_01480</name>
</gene>
<keyword evidence="3" id="KW-1185">Reference proteome</keyword>
<dbReference type="RefSeq" id="WP_182172286.1">
    <property type="nucleotide sequence ID" value="NZ_CP059676.1"/>
</dbReference>
<organism evidence="2 3">
    <name type="scientific">Flaviflexus equikiangi</name>
    <dbReference type="NCBI Taxonomy" id="2758573"/>
    <lineage>
        <taxon>Bacteria</taxon>
        <taxon>Bacillati</taxon>
        <taxon>Actinomycetota</taxon>
        <taxon>Actinomycetes</taxon>
        <taxon>Actinomycetales</taxon>
        <taxon>Actinomycetaceae</taxon>
        <taxon>Flaviflexus</taxon>
    </lineage>
</organism>
<proteinExistence type="predicted"/>
<accession>A0ABS2TCL3</accession>
<dbReference type="Proteomes" id="UP000705983">
    <property type="component" value="Unassembled WGS sequence"/>
</dbReference>
<name>A0ABS2TCL3_9ACTO</name>